<organism evidence="3 4">
    <name type="scientific">Cyclotella atomus</name>
    <dbReference type="NCBI Taxonomy" id="382360"/>
    <lineage>
        <taxon>Eukaryota</taxon>
        <taxon>Sar</taxon>
        <taxon>Stramenopiles</taxon>
        <taxon>Ochrophyta</taxon>
        <taxon>Bacillariophyta</taxon>
        <taxon>Coscinodiscophyceae</taxon>
        <taxon>Thalassiosirophycidae</taxon>
        <taxon>Stephanodiscales</taxon>
        <taxon>Stephanodiscaceae</taxon>
        <taxon>Cyclotella</taxon>
    </lineage>
</organism>
<comment type="caution">
    <text evidence="3">The sequence shown here is derived from an EMBL/GenBank/DDBJ whole genome shotgun (WGS) entry which is preliminary data.</text>
</comment>
<name>A0ABD3QSA7_9STRA</name>
<evidence type="ECO:0000259" key="2">
    <source>
        <dbReference type="PROSITE" id="PS50103"/>
    </source>
</evidence>
<evidence type="ECO:0000313" key="4">
    <source>
        <dbReference type="Proteomes" id="UP001530400"/>
    </source>
</evidence>
<dbReference type="EMBL" id="JALLPJ020000081">
    <property type="protein sequence ID" value="KAL3803029.1"/>
    <property type="molecule type" value="Genomic_DNA"/>
</dbReference>
<dbReference type="AlphaFoldDB" id="A0ABD3QSA7"/>
<dbReference type="PROSITE" id="PS50103">
    <property type="entry name" value="ZF_C3H1"/>
    <property type="match status" value="1"/>
</dbReference>
<keyword evidence="1" id="KW-0862">Zinc</keyword>
<keyword evidence="4" id="KW-1185">Reference proteome</keyword>
<dbReference type="GO" id="GO:0008270">
    <property type="term" value="F:zinc ion binding"/>
    <property type="evidence" value="ECO:0007669"/>
    <property type="project" value="UniProtKB-KW"/>
</dbReference>
<feature type="domain" description="C3H1-type" evidence="2">
    <location>
        <begin position="73"/>
        <end position="103"/>
    </location>
</feature>
<feature type="zinc finger region" description="C3H1-type" evidence="1">
    <location>
        <begin position="73"/>
        <end position="103"/>
    </location>
</feature>
<dbReference type="PANTHER" id="PTHR36971:SF1">
    <property type="entry name" value="METHYLTRANSFERASE DOMAIN-CONTAINING PROTEIN"/>
    <property type="match status" value="1"/>
</dbReference>
<dbReference type="InterPro" id="IPR000571">
    <property type="entry name" value="Znf_CCCH"/>
</dbReference>
<protein>
    <recommendedName>
        <fullName evidence="2">C3H1-type domain-containing protein</fullName>
    </recommendedName>
</protein>
<keyword evidence="1" id="KW-0479">Metal-binding</keyword>
<dbReference type="Proteomes" id="UP001530400">
    <property type="component" value="Unassembled WGS sequence"/>
</dbReference>
<reference evidence="3 4" key="1">
    <citation type="submission" date="2024-10" db="EMBL/GenBank/DDBJ databases">
        <title>Updated reference genomes for cyclostephanoid diatoms.</title>
        <authorList>
            <person name="Roberts W.R."/>
            <person name="Alverson A.J."/>
        </authorList>
    </citation>
    <scope>NUCLEOTIDE SEQUENCE [LARGE SCALE GENOMIC DNA]</scope>
    <source>
        <strain evidence="3 4">AJA010-31</strain>
    </source>
</reference>
<keyword evidence="1" id="KW-0863">Zinc-finger</keyword>
<dbReference type="PANTHER" id="PTHR36971">
    <property type="entry name" value="UNNAMED PRODUCT"/>
    <property type="match status" value="1"/>
</dbReference>
<sequence length="402" mass="45281">MDGPLIIPTTIGRYEATCTICSSSIHPGERIFCFAPPAAGTSDETPSNSIDISNTNKQAALAWAHKSCHHPILPPPPSCRHWTRLGRCPAFQADMCAFLHLPSDRGSSSILNKTRWGGKRHFTRNQHKNSAFRIFLMKTYGMEYLTRQHSTIVDVAGGKGELSWELLNLTGVHDCLVVDPRPLNLDLVRKKWSKGLYEPQRTGPVFSKWYPACEVGCKRRESRSPSHLRCFFQCREFIDFVDVDETEEGCCDSQSAWLTREIDRAKCIVWTTKGLQHEDGSDYNEMFDRAESDATNAVKSYSTEITDATIAKIKLRNCHLLIGLHPDQAAGEIVDYAISKNIPYCIVPCCVYSQLFTKRKLKDGTVVTTSDQLIDWLCEKDERAKVATLDLEGKNKVVYTLP</sequence>
<gene>
    <name evidence="3" type="ORF">ACHAWO_003828</name>
</gene>
<accession>A0ABD3QSA7</accession>
<evidence type="ECO:0000313" key="3">
    <source>
        <dbReference type="EMBL" id="KAL3803029.1"/>
    </source>
</evidence>
<evidence type="ECO:0000256" key="1">
    <source>
        <dbReference type="PROSITE-ProRule" id="PRU00723"/>
    </source>
</evidence>
<proteinExistence type="predicted"/>